<dbReference type="EMBL" id="VSSQ01000051">
    <property type="protein sequence ID" value="MPL70115.1"/>
    <property type="molecule type" value="Genomic_DNA"/>
</dbReference>
<dbReference type="AlphaFoldDB" id="A0A644TTA0"/>
<protein>
    <submittedName>
        <fullName evidence="12">Small ribosomal subunit biogenesis GTPase RsgA</fullName>
        <ecNumber evidence="12">3.6.1.-</ecNumber>
    </submittedName>
</protein>
<keyword evidence="4" id="KW-0699">rRNA-binding</keyword>
<dbReference type="Gene3D" id="1.10.40.50">
    <property type="entry name" value="Probable gtpase engc, domain 3"/>
    <property type="match status" value="1"/>
</dbReference>
<keyword evidence="7" id="KW-0862">Zinc</keyword>
<keyword evidence="6 12" id="KW-0378">Hydrolase</keyword>
<dbReference type="SUPFAM" id="SSF50249">
    <property type="entry name" value="Nucleic acid-binding proteins"/>
    <property type="match status" value="1"/>
</dbReference>
<evidence type="ECO:0000256" key="1">
    <source>
        <dbReference type="ARBA" id="ARBA00022490"/>
    </source>
</evidence>
<name>A0A644TTA0_9ZZZZ</name>
<proteinExistence type="inferred from homology"/>
<dbReference type="Pfam" id="PF16745">
    <property type="entry name" value="RsgA_N"/>
    <property type="match status" value="1"/>
</dbReference>
<reference evidence="12" key="1">
    <citation type="submission" date="2019-08" db="EMBL/GenBank/DDBJ databases">
        <authorList>
            <person name="Kucharzyk K."/>
            <person name="Murdoch R.W."/>
            <person name="Higgins S."/>
            <person name="Loffler F."/>
        </authorList>
    </citation>
    <scope>NUCLEOTIDE SEQUENCE</scope>
</reference>
<organism evidence="12">
    <name type="scientific">bioreactor metagenome</name>
    <dbReference type="NCBI Taxonomy" id="1076179"/>
    <lineage>
        <taxon>unclassified sequences</taxon>
        <taxon>metagenomes</taxon>
        <taxon>ecological metagenomes</taxon>
    </lineage>
</organism>
<dbReference type="PROSITE" id="PS50936">
    <property type="entry name" value="ENGC_GTPASE"/>
    <property type="match status" value="1"/>
</dbReference>
<dbReference type="PANTHER" id="PTHR32120">
    <property type="entry name" value="SMALL RIBOSOMAL SUBUNIT BIOGENESIS GTPASE RSGA"/>
    <property type="match status" value="1"/>
</dbReference>
<keyword evidence="5" id="KW-0547">Nucleotide-binding</keyword>
<dbReference type="PROSITE" id="PS51721">
    <property type="entry name" value="G_CP"/>
    <property type="match status" value="1"/>
</dbReference>
<gene>
    <name evidence="12" type="primary">rsgA_8</name>
    <name evidence="12" type="ORF">SDC9_15866</name>
</gene>
<dbReference type="SUPFAM" id="SSF52540">
    <property type="entry name" value="P-loop containing nucleoside triphosphate hydrolases"/>
    <property type="match status" value="1"/>
</dbReference>
<dbReference type="InterPro" id="IPR004881">
    <property type="entry name" value="Ribosome_biogen_GTPase_RsgA"/>
</dbReference>
<evidence type="ECO:0000256" key="6">
    <source>
        <dbReference type="ARBA" id="ARBA00022801"/>
    </source>
</evidence>
<dbReference type="InterPro" id="IPR027417">
    <property type="entry name" value="P-loop_NTPase"/>
</dbReference>
<evidence type="ECO:0000256" key="9">
    <source>
        <dbReference type="ARBA" id="ARBA00023134"/>
    </source>
</evidence>
<evidence type="ECO:0000313" key="12">
    <source>
        <dbReference type="EMBL" id="MPL70115.1"/>
    </source>
</evidence>
<dbReference type="InterPro" id="IPR012340">
    <property type="entry name" value="NA-bd_OB-fold"/>
</dbReference>
<dbReference type="InterPro" id="IPR031944">
    <property type="entry name" value="RsgA_N"/>
</dbReference>
<dbReference type="Gene3D" id="3.40.50.300">
    <property type="entry name" value="P-loop containing nucleotide triphosphate hydrolases"/>
    <property type="match status" value="1"/>
</dbReference>
<comment type="caution">
    <text evidence="12">The sequence shown here is derived from an EMBL/GenBank/DDBJ whole genome shotgun (WGS) entry which is preliminary data.</text>
</comment>
<dbReference type="GO" id="GO:0005525">
    <property type="term" value="F:GTP binding"/>
    <property type="evidence" value="ECO:0007669"/>
    <property type="project" value="UniProtKB-KW"/>
</dbReference>
<dbReference type="InterPro" id="IPR010914">
    <property type="entry name" value="RsgA_GTPase_dom"/>
</dbReference>
<feature type="domain" description="EngC GTPase" evidence="10">
    <location>
        <begin position="88"/>
        <end position="238"/>
    </location>
</feature>
<dbReference type="PANTHER" id="PTHR32120:SF11">
    <property type="entry name" value="SMALL RIBOSOMAL SUBUNIT BIOGENESIS GTPASE RSGA 1, MITOCHONDRIAL-RELATED"/>
    <property type="match status" value="1"/>
</dbReference>
<dbReference type="CDD" id="cd01854">
    <property type="entry name" value="YjeQ_EngC"/>
    <property type="match status" value="1"/>
</dbReference>
<evidence type="ECO:0000256" key="2">
    <source>
        <dbReference type="ARBA" id="ARBA00022517"/>
    </source>
</evidence>
<sequence length="313" mass="35478">MLEGKVIKTTGSFYTVRTENGEVFDCRIKGNFRIKNIKSTNPIAVGDMVDFITSTETSDGLITNIHERKNTLVRRSVNLSKRSHVIAANVDIAFLVVTIAFPRTPTGFIDRFLVTTEAHQIPTIIVFNKIDIYDEELREYANEIKSIYERVGYKCIEVSALKGDNIEDLRQLMKDKTSLFSGHSGVGKSALINAIDSNLNLRTGEISLTHLKGTHTTTFAEMFPLSFGGDIIDTPGVKSFGMFDFQKEEVGLCFPEMRERLKGCQYYNCTHEHEPKCAIKEAVEKGEISVERYINYLNIMHGEELKIEKWEDK</sequence>
<evidence type="ECO:0000256" key="5">
    <source>
        <dbReference type="ARBA" id="ARBA00022741"/>
    </source>
</evidence>
<dbReference type="GO" id="GO:0046872">
    <property type="term" value="F:metal ion binding"/>
    <property type="evidence" value="ECO:0007669"/>
    <property type="project" value="UniProtKB-KW"/>
</dbReference>
<dbReference type="Gene3D" id="2.40.50.140">
    <property type="entry name" value="Nucleic acid-binding proteins"/>
    <property type="match status" value="1"/>
</dbReference>
<keyword evidence="2" id="KW-0690">Ribosome biogenesis</keyword>
<evidence type="ECO:0000259" key="11">
    <source>
        <dbReference type="PROSITE" id="PS51721"/>
    </source>
</evidence>
<evidence type="ECO:0000259" key="10">
    <source>
        <dbReference type="PROSITE" id="PS50936"/>
    </source>
</evidence>
<evidence type="ECO:0000256" key="7">
    <source>
        <dbReference type="ARBA" id="ARBA00022833"/>
    </source>
</evidence>
<accession>A0A644TTA0</accession>
<dbReference type="NCBIfam" id="TIGR00157">
    <property type="entry name" value="ribosome small subunit-dependent GTPase A"/>
    <property type="match status" value="1"/>
</dbReference>
<evidence type="ECO:0000256" key="4">
    <source>
        <dbReference type="ARBA" id="ARBA00022730"/>
    </source>
</evidence>
<dbReference type="GO" id="GO:0019843">
    <property type="term" value="F:rRNA binding"/>
    <property type="evidence" value="ECO:0007669"/>
    <property type="project" value="UniProtKB-KW"/>
</dbReference>
<evidence type="ECO:0000256" key="3">
    <source>
        <dbReference type="ARBA" id="ARBA00022723"/>
    </source>
</evidence>
<dbReference type="InterPro" id="IPR030378">
    <property type="entry name" value="G_CP_dom"/>
</dbReference>
<dbReference type="EC" id="3.6.1.-" evidence="12"/>
<dbReference type="Pfam" id="PF03193">
    <property type="entry name" value="RsgA_GTPase"/>
    <property type="match status" value="1"/>
</dbReference>
<keyword evidence="1" id="KW-0963">Cytoplasm</keyword>
<dbReference type="CDD" id="cd04466">
    <property type="entry name" value="S1_YloQ_GTPase"/>
    <property type="match status" value="1"/>
</dbReference>
<keyword evidence="9" id="KW-0342">GTP-binding</keyword>
<dbReference type="HAMAP" id="MF_01820">
    <property type="entry name" value="GTPase_RsgA"/>
    <property type="match status" value="1"/>
</dbReference>
<dbReference type="GO" id="GO:0003924">
    <property type="term" value="F:GTPase activity"/>
    <property type="evidence" value="ECO:0007669"/>
    <property type="project" value="InterPro"/>
</dbReference>
<dbReference type="GO" id="GO:0042254">
    <property type="term" value="P:ribosome biogenesis"/>
    <property type="evidence" value="ECO:0007669"/>
    <property type="project" value="UniProtKB-KW"/>
</dbReference>
<keyword evidence="8" id="KW-0694">RNA-binding</keyword>
<feature type="domain" description="CP-type G" evidence="11">
    <location>
        <begin position="79"/>
        <end position="240"/>
    </location>
</feature>
<evidence type="ECO:0000256" key="8">
    <source>
        <dbReference type="ARBA" id="ARBA00022884"/>
    </source>
</evidence>
<keyword evidence="3" id="KW-0479">Metal-binding</keyword>